<keyword evidence="1" id="KW-0812">Transmembrane</keyword>
<evidence type="ECO:0000313" key="3">
    <source>
        <dbReference type="EMBL" id="GAA1998786.1"/>
    </source>
</evidence>
<dbReference type="Proteomes" id="UP001501585">
    <property type="component" value="Unassembled WGS sequence"/>
</dbReference>
<keyword evidence="2" id="KW-0732">Signal</keyword>
<sequence>MVAFSVVCFSCAALTSVVAICLTGAALTAVALAILHTERRRRDGSADGGAPRAAQPDGGDDAWYHVHRAFGPCSSWMAGIVVVTALLASTVPVDVVELSVPLILTAAVAVTFVWSATARRSPLHRRTFECDDRWD</sequence>
<keyword evidence="4" id="KW-1185">Reference proteome</keyword>
<keyword evidence="1" id="KW-0472">Membrane</keyword>
<evidence type="ECO:0000256" key="2">
    <source>
        <dbReference type="SAM" id="SignalP"/>
    </source>
</evidence>
<evidence type="ECO:0000313" key="4">
    <source>
        <dbReference type="Proteomes" id="UP001501585"/>
    </source>
</evidence>
<proteinExistence type="predicted"/>
<feature type="transmembrane region" description="Helical" evidence="1">
    <location>
        <begin position="98"/>
        <end position="116"/>
    </location>
</feature>
<organism evidence="3 4">
    <name type="scientific">Nocardiopsis rhodophaea</name>
    <dbReference type="NCBI Taxonomy" id="280238"/>
    <lineage>
        <taxon>Bacteria</taxon>
        <taxon>Bacillati</taxon>
        <taxon>Actinomycetota</taxon>
        <taxon>Actinomycetes</taxon>
        <taxon>Streptosporangiales</taxon>
        <taxon>Nocardiopsidaceae</taxon>
        <taxon>Nocardiopsis</taxon>
    </lineage>
</organism>
<keyword evidence="1" id="KW-1133">Transmembrane helix</keyword>
<reference evidence="3 4" key="1">
    <citation type="journal article" date="2019" name="Int. J. Syst. Evol. Microbiol.">
        <title>The Global Catalogue of Microorganisms (GCM) 10K type strain sequencing project: providing services to taxonomists for standard genome sequencing and annotation.</title>
        <authorList>
            <consortium name="The Broad Institute Genomics Platform"/>
            <consortium name="The Broad Institute Genome Sequencing Center for Infectious Disease"/>
            <person name="Wu L."/>
            <person name="Ma J."/>
        </authorList>
    </citation>
    <scope>NUCLEOTIDE SEQUENCE [LARGE SCALE GENOMIC DNA]</scope>
    <source>
        <strain evidence="3 4">JCM 15313</strain>
    </source>
</reference>
<comment type="caution">
    <text evidence="3">The sequence shown here is derived from an EMBL/GenBank/DDBJ whole genome shotgun (WGS) entry which is preliminary data.</text>
</comment>
<name>A0ABN2T510_9ACTN</name>
<feature type="chain" id="PRO_5046491538" evidence="2">
    <location>
        <begin position="20"/>
        <end position="135"/>
    </location>
</feature>
<protein>
    <submittedName>
        <fullName evidence="3">Uncharacterized protein</fullName>
    </submittedName>
</protein>
<gene>
    <name evidence="3" type="ORF">GCM10009799_27260</name>
</gene>
<feature type="signal peptide" evidence="2">
    <location>
        <begin position="1"/>
        <end position="19"/>
    </location>
</feature>
<feature type="transmembrane region" description="Helical" evidence="1">
    <location>
        <begin position="12"/>
        <end position="35"/>
    </location>
</feature>
<accession>A0ABN2T510</accession>
<feature type="transmembrane region" description="Helical" evidence="1">
    <location>
        <begin position="73"/>
        <end position="92"/>
    </location>
</feature>
<dbReference type="EMBL" id="BAAAPC010000010">
    <property type="protein sequence ID" value="GAA1998786.1"/>
    <property type="molecule type" value="Genomic_DNA"/>
</dbReference>
<evidence type="ECO:0000256" key="1">
    <source>
        <dbReference type="SAM" id="Phobius"/>
    </source>
</evidence>
<dbReference type="RefSeq" id="WP_344101912.1">
    <property type="nucleotide sequence ID" value="NZ_BAAAPC010000010.1"/>
</dbReference>